<dbReference type="VEuPathDB" id="VectorBase:ASIC007124"/>
<dbReference type="Proteomes" id="UP000030765">
    <property type="component" value="Unassembled WGS sequence"/>
</dbReference>
<reference evidence="2" key="2">
    <citation type="submission" date="2020-05" db="UniProtKB">
        <authorList>
            <consortium name="EnsemblMetazoa"/>
        </authorList>
    </citation>
    <scope>IDENTIFICATION</scope>
</reference>
<gene>
    <name evidence="1" type="ORF">ZHAS_00007124</name>
</gene>
<dbReference type="EMBL" id="KE524996">
    <property type="protein sequence ID" value="KFB39674.1"/>
    <property type="molecule type" value="Genomic_DNA"/>
</dbReference>
<dbReference type="EMBL" id="ATLV01014941">
    <property type="status" value="NOT_ANNOTATED_CDS"/>
    <property type="molecule type" value="Genomic_DNA"/>
</dbReference>
<dbReference type="EnsemblMetazoa" id="ASIC007124-RA">
    <property type="protein sequence ID" value="ASIC007124-PA"/>
    <property type="gene ID" value="ASIC007124"/>
</dbReference>
<evidence type="ECO:0000313" key="2">
    <source>
        <dbReference type="EnsemblMetazoa" id="ASIC007124-PA"/>
    </source>
</evidence>
<proteinExistence type="predicted"/>
<dbReference type="VEuPathDB" id="VectorBase:ASIS002972"/>
<organism evidence="1">
    <name type="scientific">Anopheles sinensis</name>
    <name type="common">Mosquito</name>
    <dbReference type="NCBI Taxonomy" id="74873"/>
    <lineage>
        <taxon>Eukaryota</taxon>
        <taxon>Metazoa</taxon>
        <taxon>Ecdysozoa</taxon>
        <taxon>Arthropoda</taxon>
        <taxon>Hexapoda</taxon>
        <taxon>Insecta</taxon>
        <taxon>Pterygota</taxon>
        <taxon>Neoptera</taxon>
        <taxon>Endopterygota</taxon>
        <taxon>Diptera</taxon>
        <taxon>Nematocera</taxon>
        <taxon>Culicoidea</taxon>
        <taxon>Culicidae</taxon>
        <taxon>Anophelinae</taxon>
        <taxon>Anopheles</taxon>
    </lineage>
</organism>
<accession>A0A084VNY0</accession>
<sequence>MRFDFCNTPTPIAAATAKTASTPVVTAEVQASSGSSSDAAAAPDVATDRIRLVALHVRHRDDNINVHLHTLRNHAGGGSKCTRPLRKDWCKPPLGGGATSKYTLRSGSFRISAPKRCLSVVPGSSDRQQVVS</sequence>
<keyword evidence="3" id="KW-1185">Reference proteome</keyword>
<dbReference type="AlphaFoldDB" id="A0A084VNY0"/>
<evidence type="ECO:0000313" key="1">
    <source>
        <dbReference type="EMBL" id="KFB39674.1"/>
    </source>
</evidence>
<protein>
    <submittedName>
        <fullName evidence="1 2">Putative membrane protein Ycf1</fullName>
    </submittedName>
</protein>
<name>A0A084VNY0_ANOSI</name>
<evidence type="ECO:0000313" key="3">
    <source>
        <dbReference type="Proteomes" id="UP000030765"/>
    </source>
</evidence>
<reference evidence="1 3" key="1">
    <citation type="journal article" date="2014" name="BMC Genomics">
        <title>Genome sequence of Anopheles sinensis provides insight into genetics basis of mosquito competence for malaria parasites.</title>
        <authorList>
            <person name="Zhou D."/>
            <person name="Zhang D."/>
            <person name="Ding G."/>
            <person name="Shi L."/>
            <person name="Hou Q."/>
            <person name="Ye Y."/>
            <person name="Xu Y."/>
            <person name="Zhou H."/>
            <person name="Xiong C."/>
            <person name="Li S."/>
            <person name="Yu J."/>
            <person name="Hong S."/>
            <person name="Yu X."/>
            <person name="Zou P."/>
            <person name="Chen C."/>
            <person name="Chang X."/>
            <person name="Wang W."/>
            <person name="Lv Y."/>
            <person name="Sun Y."/>
            <person name="Ma L."/>
            <person name="Shen B."/>
            <person name="Zhu C."/>
        </authorList>
    </citation>
    <scope>NUCLEOTIDE SEQUENCE [LARGE SCALE GENOMIC DNA]</scope>
</reference>